<evidence type="ECO:0000256" key="1">
    <source>
        <dbReference type="ARBA" id="ARBA00022723"/>
    </source>
</evidence>
<dbReference type="Proteomes" id="UP000054302">
    <property type="component" value="Unassembled WGS sequence"/>
</dbReference>
<dbReference type="PANTHER" id="PTHR13483:SF11">
    <property type="entry name" value="ZINC FINGER HIT DOMAIN-CONTAINING PROTEIN 3"/>
    <property type="match status" value="1"/>
</dbReference>
<dbReference type="GO" id="GO:0070761">
    <property type="term" value="C:pre-snoRNP complex"/>
    <property type="evidence" value="ECO:0007669"/>
    <property type="project" value="TreeGrafter"/>
</dbReference>
<dbReference type="RefSeq" id="XP_016227170.1">
    <property type="nucleotide sequence ID" value="XM_016367652.1"/>
</dbReference>
<sequence>MSSALCVICKGESTKYRCPGCRAASCSLPCFKAHKEACNQHDAPEPPRALASDNVQTQELRSRSIESLSQDPRLQQLLAQYPTLRSSLKRISDEPPSGPLGNHRERGDKFSRPSQDHHNNSAASQKRQLAHAMRLLDRELDSPSAEDTGLNAFAALVAEFEPTHSR</sequence>
<dbReference type="PROSITE" id="PS51083">
    <property type="entry name" value="ZF_HIT"/>
    <property type="match status" value="1"/>
</dbReference>
<dbReference type="GO" id="GO:0048254">
    <property type="term" value="P:snoRNA localization"/>
    <property type="evidence" value="ECO:0007669"/>
    <property type="project" value="TreeGrafter"/>
</dbReference>
<dbReference type="CDD" id="cd23024">
    <property type="entry name" value="zf-HIT_ZNHIT2-3"/>
    <property type="match status" value="1"/>
</dbReference>
<dbReference type="STRING" id="212818.A0A0D1Y4L4"/>
<dbReference type="Gene3D" id="3.30.60.190">
    <property type="match status" value="1"/>
</dbReference>
<keyword evidence="3" id="KW-0862">Zinc</keyword>
<evidence type="ECO:0000259" key="6">
    <source>
        <dbReference type="PROSITE" id="PS51083"/>
    </source>
</evidence>
<evidence type="ECO:0000256" key="2">
    <source>
        <dbReference type="ARBA" id="ARBA00022771"/>
    </source>
</evidence>
<evidence type="ECO:0000256" key="5">
    <source>
        <dbReference type="SAM" id="MobiDB-lite"/>
    </source>
</evidence>
<keyword evidence="1" id="KW-0479">Metal-binding</keyword>
<dbReference type="SUPFAM" id="SSF144232">
    <property type="entry name" value="HIT/MYND zinc finger-like"/>
    <property type="match status" value="1"/>
</dbReference>
<name>A0A0D1Y4L4_EXOME</name>
<protein>
    <recommendedName>
        <fullName evidence="6">HIT-type domain-containing protein</fullName>
    </recommendedName>
</protein>
<dbReference type="VEuPathDB" id="FungiDB:PV10_03227"/>
<evidence type="ECO:0000256" key="3">
    <source>
        <dbReference type="ARBA" id="ARBA00022833"/>
    </source>
</evidence>
<dbReference type="Pfam" id="PF04438">
    <property type="entry name" value="zf-HIT"/>
    <property type="match status" value="1"/>
</dbReference>
<accession>A0A0D1Y4L4</accession>
<proteinExistence type="predicted"/>
<dbReference type="GO" id="GO:0005634">
    <property type="term" value="C:nucleus"/>
    <property type="evidence" value="ECO:0007669"/>
    <property type="project" value="TreeGrafter"/>
</dbReference>
<evidence type="ECO:0000313" key="8">
    <source>
        <dbReference type="Proteomes" id="UP000054302"/>
    </source>
</evidence>
<evidence type="ECO:0000256" key="4">
    <source>
        <dbReference type="PROSITE-ProRule" id="PRU00453"/>
    </source>
</evidence>
<reference evidence="7 8" key="1">
    <citation type="submission" date="2015-01" db="EMBL/GenBank/DDBJ databases">
        <title>The Genome Sequence of Exophiala mesophila CBS40295.</title>
        <authorList>
            <consortium name="The Broad Institute Genomics Platform"/>
            <person name="Cuomo C."/>
            <person name="de Hoog S."/>
            <person name="Gorbushina A."/>
            <person name="Stielow B."/>
            <person name="Teixiera M."/>
            <person name="Abouelleil A."/>
            <person name="Chapman S.B."/>
            <person name="Priest M."/>
            <person name="Young S.K."/>
            <person name="Wortman J."/>
            <person name="Nusbaum C."/>
            <person name="Birren B."/>
        </authorList>
    </citation>
    <scope>NUCLEOTIDE SEQUENCE [LARGE SCALE GENOMIC DNA]</scope>
    <source>
        <strain evidence="7 8">CBS 40295</strain>
    </source>
</reference>
<dbReference type="PANTHER" id="PTHR13483">
    <property type="entry name" value="BOX C_D SNORNA PROTEIN 1-RELATED"/>
    <property type="match status" value="1"/>
</dbReference>
<gene>
    <name evidence="7" type="ORF">PV10_03227</name>
</gene>
<feature type="region of interest" description="Disordered" evidence="5">
    <location>
        <begin position="39"/>
        <end position="146"/>
    </location>
</feature>
<feature type="compositionally biased region" description="Polar residues" evidence="5">
    <location>
        <begin position="53"/>
        <end position="73"/>
    </location>
</feature>
<evidence type="ECO:0000313" key="7">
    <source>
        <dbReference type="EMBL" id="KIV95596.1"/>
    </source>
</evidence>
<feature type="domain" description="HIT-type" evidence="6">
    <location>
        <begin position="6"/>
        <end position="38"/>
    </location>
</feature>
<feature type="compositionally biased region" description="Basic and acidic residues" evidence="5">
    <location>
        <begin position="102"/>
        <end position="119"/>
    </location>
</feature>
<dbReference type="EMBL" id="KN847521">
    <property type="protein sequence ID" value="KIV95596.1"/>
    <property type="molecule type" value="Genomic_DNA"/>
</dbReference>
<dbReference type="OrthoDB" id="18412at2759"/>
<dbReference type="GO" id="GO:0000492">
    <property type="term" value="P:box C/D snoRNP assembly"/>
    <property type="evidence" value="ECO:0007669"/>
    <property type="project" value="TreeGrafter"/>
</dbReference>
<keyword evidence="2 4" id="KW-0863">Zinc-finger</keyword>
<dbReference type="GO" id="GO:0000463">
    <property type="term" value="P:maturation of LSU-rRNA from tricistronic rRNA transcript (SSU-rRNA, 5.8S rRNA, LSU-rRNA)"/>
    <property type="evidence" value="ECO:0007669"/>
    <property type="project" value="TreeGrafter"/>
</dbReference>
<dbReference type="HOGENOM" id="CLU_129394_0_0_1"/>
<dbReference type="InterPro" id="IPR051639">
    <property type="entry name" value="BCD1"/>
</dbReference>
<keyword evidence="8" id="KW-1185">Reference proteome</keyword>
<dbReference type="GeneID" id="27321072"/>
<dbReference type="InterPro" id="IPR007529">
    <property type="entry name" value="Znf_HIT"/>
</dbReference>
<dbReference type="AlphaFoldDB" id="A0A0D1Y4L4"/>
<organism evidence="7 8">
    <name type="scientific">Exophiala mesophila</name>
    <name type="common">Black yeast-like fungus</name>
    <dbReference type="NCBI Taxonomy" id="212818"/>
    <lineage>
        <taxon>Eukaryota</taxon>
        <taxon>Fungi</taxon>
        <taxon>Dikarya</taxon>
        <taxon>Ascomycota</taxon>
        <taxon>Pezizomycotina</taxon>
        <taxon>Eurotiomycetes</taxon>
        <taxon>Chaetothyriomycetidae</taxon>
        <taxon>Chaetothyriales</taxon>
        <taxon>Herpotrichiellaceae</taxon>
        <taxon>Exophiala</taxon>
    </lineage>
</organism>
<dbReference type="GO" id="GO:0008270">
    <property type="term" value="F:zinc ion binding"/>
    <property type="evidence" value="ECO:0007669"/>
    <property type="project" value="UniProtKB-UniRule"/>
</dbReference>